<organism evidence="2">
    <name type="scientific">Cucumis melo</name>
    <name type="common">Muskmelon</name>
    <dbReference type="NCBI Taxonomy" id="3656"/>
    <lineage>
        <taxon>Eukaryota</taxon>
        <taxon>Viridiplantae</taxon>
        <taxon>Streptophyta</taxon>
        <taxon>Embryophyta</taxon>
        <taxon>Tracheophyta</taxon>
        <taxon>Spermatophyta</taxon>
        <taxon>Magnoliopsida</taxon>
        <taxon>eudicotyledons</taxon>
        <taxon>Gunneridae</taxon>
        <taxon>Pentapetalae</taxon>
        <taxon>rosids</taxon>
        <taxon>fabids</taxon>
        <taxon>Cucurbitales</taxon>
        <taxon>Cucurbitaceae</taxon>
        <taxon>Benincaseae</taxon>
        <taxon>Cucumis</taxon>
    </lineage>
</organism>
<feature type="compositionally biased region" description="Basic and acidic residues" evidence="1">
    <location>
        <begin position="95"/>
        <end position="115"/>
    </location>
</feature>
<feature type="region of interest" description="Disordered" evidence="1">
    <location>
        <begin position="1"/>
        <end position="26"/>
    </location>
</feature>
<dbReference type="EnsemblPlants" id="MELO3C032668.2.1">
    <property type="protein sequence ID" value="MELO3C032668.2.1"/>
    <property type="gene ID" value="MELO3C032668.2"/>
</dbReference>
<dbReference type="AlphaFoldDB" id="A0A9I9EF40"/>
<name>A0A9I9EF40_CUCME</name>
<evidence type="ECO:0000313" key="2">
    <source>
        <dbReference type="EnsemblPlants" id="MELO3C032668.2.1"/>
    </source>
</evidence>
<feature type="compositionally biased region" description="Basic and acidic residues" evidence="1">
    <location>
        <begin position="134"/>
        <end position="147"/>
    </location>
</feature>
<proteinExistence type="predicted"/>
<reference evidence="2" key="1">
    <citation type="submission" date="2023-03" db="UniProtKB">
        <authorList>
            <consortium name="EnsemblPlants"/>
        </authorList>
    </citation>
    <scope>IDENTIFICATION</scope>
</reference>
<protein>
    <recommendedName>
        <fullName evidence="3">Retrotransposon gag protein</fullName>
    </recommendedName>
</protein>
<feature type="region of interest" description="Disordered" evidence="1">
    <location>
        <begin position="95"/>
        <end position="147"/>
    </location>
</feature>
<dbReference type="Gramene" id="MELO3C032668.2.1">
    <property type="protein sequence ID" value="MELO3C032668.2.1"/>
    <property type="gene ID" value="MELO3C032668.2"/>
</dbReference>
<accession>A0A9I9EF40</accession>
<evidence type="ECO:0000256" key="1">
    <source>
        <dbReference type="SAM" id="MobiDB-lite"/>
    </source>
</evidence>
<sequence>MKFSSKENETKAKERDDKEKHHPTLKERQEKFYLFPNFNSPVEKYFVLKELILKLTYEKKIELDIDEVTQTNHVAVKMTSAVRFQQKIMLIDSQNKEEPMVGMDSHDSSKRETTKFHSKGVLIPSKAWKRKQLSQKEGEKKQEDVEA</sequence>
<evidence type="ECO:0008006" key="3">
    <source>
        <dbReference type="Google" id="ProtNLM"/>
    </source>
</evidence>